<dbReference type="Proteomes" id="UP000298652">
    <property type="component" value="Chromosome 2"/>
</dbReference>
<dbReference type="Gramene" id="TKW32478">
    <property type="protein sequence ID" value="TKW32478"/>
    <property type="gene ID" value="SEVIR_2G170900v2"/>
</dbReference>
<protein>
    <recommendedName>
        <fullName evidence="1">RNase H type-1 domain-containing protein</fullName>
    </recommendedName>
</protein>
<dbReference type="InterPro" id="IPR002156">
    <property type="entry name" value="RNaseH_domain"/>
</dbReference>
<dbReference type="OMA" id="NDCASIN"/>
<dbReference type="EMBL" id="CM016553">
    <property type="protein sequence ID" value="TKW32478.1"/>
    <property type="molecule type" value="Genomic_DNA"/>
</dbReference>
<sequence length="153" mass="16385">MEQTLSSGGKEVKMPSKIRLFLWRLARHSIPIGDIPKWIPPPHGFAKINVDAAMSKNSNMAAVAAMARSVVGAFVGASSVVLKGVTDTETAGALACREGLALASDLLIQKFWLVNDCASINAGRGRFEVAEVVHESRRSNIDAHPLARSSIYS</sequence>
<name>A0A4U6VRP2_SETVI</name>
<proteinExistence type="predicted"/>
<dbReference type="GO" id="GO:0003676">
    <property type="term" value="F:nucleic acid binding"/>
    <property type="evidence" value="ECO:0007669"/>
    <property type="project" value="InterPro"/>
</dbReference>
<reference evidence="2" key="1">
    <citation type="submission" date="2019-03" db="EMBL/GenBank/DDBJ databases">
        <title>WGS assembly of Setaria viridis.</title>
        <authorList>
            <person name="Huang P."/>
            <person name="Jenkins J."/>
            <person name="Grimwood J."/>
            <person name="Barry K."/>
            <person name="Healey A."/>
            <person name="Mamidi S."/>
            <person name="Sreedasyam A."/>
            <person name="Shu S."/>
            <person name="Feldman M."/>
            <person name="Wu J."/>
            <person name="Yu Y."/>
            <person name="Chen C."/>
            <person name="Johnson J."/>
            <person name="Rokhsar D."/>
            <person name="Baxter I."/>
            <person name="Schmutz J."/>
            <person name="Brutnell T."/>
            <person name="Kellogg E."/>
        </authorList>
    </citation>
    <scope>NUCLEOTIDE SEQUENCE [LARGE SCALE GENOMIC DNA]</scope>
</reference>
<evidence type="ECO:0000259" key="1">
    <source>
        <dbReference type="Pfam" id="PF13456"/>
    </source>
</evidence>
<dbReference type="Pfam" id="PF13456">
    <property type="entry name" value="RVT_3"/>
    <property type="match status" value="1"/>
</dbReference>
<dbReference type="PANTHER" id="PTHR47074">
    <property type="entry name" value="BNAC02G40300D PROTEIN"/>
    <property type="match status" value="1"/>
</dbReference>
<feature type="domain" description="RNase H type-1" evidence="1">
    <location>
        <begin position="49"/>
        <end position="121"/>
    </location>
</feature>
<accession>A0A4U6VRP2</accession>
<dbReference type="AlphaFoldDB" id="A0A4U6VRP2"/>
<dbReference type="InterPro" id="IPR052929">
    <property type="entry name" value="RNase_H-like_EbsB-rel"/>
</dbReference>
<organism evidence="2 3">
    <name type="scientific">Setaria viridis</name>
    <name type="common">Green bristlegrass</name>
    <name type="synonym">Setaria italica subsp. viridis</name>
    <dbReference type="NCBI Taxonomy" id="4556"/>
    <lineage>
        <taxon>Eukaryota</taxon>
        <taxon>Viridiplantae</taxon>
        <taxon>Streptophyta</taxon>
        <taxon>Embryophyta</taxon>
        <taxon>Tracheophyta</taxon>
        <taxon>Spermatophyta</taxon>
        <taxon>Magnoliopsida</taxon>
        <taxon>Liliopsida</taxon>
        <taxon>Poales</taxon>
        <taxon>Poaceae</taxon>
        <taxon>PACMAD clade</taxon>
        <taxon>Panicoideae</taxon>
        <taxon>Panicodae</taxon>
        <taxon>Paniceae</taxon>
        <taxon>Cenchrinae</taxon>
        <taxon>Setaria</taxon>
    </lineage>
</organism>
<evidence type="ECO:0000313" key="2">
    <source>
        <dbReference type="EMBL" id="TKW32478.1"/>
    </source>
</evidence>
<keyword evidence="3" id="KW-1185">Reference proteome</keyword>
<evidence type="ECO:0000313" key="3">
    <source>
        <dbReference type="Proteomes" id="UP000298652"/>
    </source>
</evidence>
<dbReference type="PANTHER" id="PTHR47074:SF73">
    <property type="entry name" value="OS04G0448401 PROTEIN"/>
    <property type="match status" value="1"/>
</dbReference>
<gene>
    <name evidence="2" type="ORF">SEVIR_2G170900v2</name>
</gene>
<dbReference type="GO" id="GO:0004523">
    <property type="term" value="F:RNA-DNA hybrid ribonuclease activity"/>
    <property type="evidence" value="ECO:0007669"/>
    <property type="project" value="InterPro"/>
</dbReference>